<feature type="signal peptide" evidence="10">
    <location>
        <begin position="1"/>
        <end position="29"/>
    </location>
</feature>
<evidence type="ECO:0000256" key="1">
    <source>
        <dbReference type="ARBA" id="ARBA00004571"/>
    </source>
</evidence>
<evidence type="ECO:0000256" key="10">
    <source>
        <dbReference type="SAM" id="SignalP"/>
    </source>
</evidence>
<dbReference type="GO" id="GO:0046930">
    <property type="term" value="C:pore complex"/>
    <property type="evidence" value="ECO:0007669"/>
    <property type="project" value="UniProtKB-KW"/>
</dbReference>
<gene>
    <name evidence="11" type="ORF">CNX70_12785</name>
</gene>
<evidence type="ECO:0000256" key="4">
    <source>
        <dbReference type="ARBA" id="ARBA00022452"/>
    </source>
</evidence>
<evidence type="ECO:0000313" key="12">
    <source>
        <dbReference type="Proteomes" id="UP000218437"/>
    </source>
</evidence>
<dbReference type="RefSeq" id="WP_096234989.1">
    <property type="nucleotide sequence ID" value="NZ_CP023422.1"/>
</dbReference>
<dbReference type="PANTHER" id="PTHR38762">
    <property type="entry name" value="CRYPTIC OUTER MEMBRANE PORIN BGLH-RELATED"/>
    <property type="match status" value="1"/>
</dbReference>
<dbReference type="GO" id="GO:0015288">
    <property type="term" value="F:porin activity"/>
    <property type="evidence" value="ECO:0007669"/>
    <property type="project" value="UniProtKB-KW"/>
</dbReference>
<evidence type="ECO:0000256" key="9">
    <source>
        <dbReference type="ARBA" id="ARBA00023237"/>
    </source>
</evidence>
<reference evidence="11 12" key="1">
    <citation type="submission" date="2017-09" db="EMBL/GenBank/DDBJ databases">
        <title>Complete genome sequence of Janthinobacterium svalbardensis PAMC 27463.</title>
        <authorList>
            <person name="Cho Y.-J."/>
            <person name="Cho A."/>
            <person name="Kim O.-S."/>
            <person name="Lee J.-I."/>
        </authorList>
    </citation>
    <scope>NUCLEOTIDE SEQUENCE [LARGE SCALE GENOMIC DNA]</scope>
    <source>
        <strain evidence="11 12">PAMC 27463</strain>
    </source>
</reference>
<dbReference type="GO" id="GO:0015774">
    <property type="term" value="P:polysaccharide transport"/>
    <property type="evidence" value="ECO:0007669"/>
    <property type="project" value="TreeGrafter"/>
</dbReference>
<keyword evidence="6" id="KW-0406">Ion transport</keyword>
<keyword evidence="9" id="KW-0998">Cell outer membrane</keyword>
<evidence type="ECO:0000256" key="8">
    <source>
        <dbReference type="ARBA" id="ARBA00023136"/>
    </source>
</evidence>
<evidence type="ECO:0000256" key="6">
    <source>
        <dbReference type="ARBA" id="ARBA00023065"/>
    </source>
</evidence>
<dbReference type="KEGG" id="jsv:CNX70_12785"/>
<dbReference type="Pfam" id="PF02264">
    <property type="entry name" value="LamB"/>
    <property type="match status" value="1"/>
</dbReference>
<comment type="similarity">
    <text evidence="2">Belongs to the porin LamB (TC 1.B.3) family.</text>
</comment>
<evidence type="ECO:0000256" key="3">
    <source>
        <dbReference type="ARBA" id="ARBA00022448"/>
    </source>
</evidence>
<keyword evidence="12" id="KW-1185">Reference proteome</keyword>
<keyword evidence="4" id="KW-1134">Transmembrane beta strand</keyword>
<evidence type="ECO:0000256" key="5">
    <source>
        <dbReference type="ARBA" id="ARBA00022692"/>
    </source>
</evidence>
<keyword evidence="3" id="KW-0813">Transport</keyword>
<dbReference type="GO" id="GO:0006811">
    <property type="term" value="P:monoatomic ion transport"/>
    <property type="evidence" value="ECO:0007669"/>
    <property type="project" value="UniProtKB-KW"/>
</dbReference>
<dbReference type="Gene3D" id="2.40.170.10">
    <property type="entry name" value="Porin, LamB type"/>
    <property type="match status" value="1"/>
</dbReference>
<dbReference type="Proteomes" id="UP000218437">
    <property type="component" value="Chromosome"/>
</dbReference>
<dbReference type="InterPro" id="IPR003192">
    <property type="entry name" value="Porin_LamB"/>
</dbReference>
<keyword evidence="5" id="KW-0812">Transmembrane</keyword>
<dbReference type="SUPFAM" id="SSF56935">
    <property type="entry name" value="Porins"/>
    <property type="match status" value="1"/>
</dbReference>
<dbReference type="AlphaFoldDB" id="A0A290WVK6"/>
<keyword evidence="7" id="KW-0626">Porin</keyword>
<feature type="chain" id="PRO_5012741928" evidence="10">
    <location>
        <begin position="30"/>
        <end position="428"/>
    </location>
</feature>
<dbReference type="PANTHER" id="PTHR38762:SF1">
    <property type="entry name" value="CRYPTIC OUTER MEMBRANE PORIN BGLH-RELATED"/>
    <property type="match status" value="1"/>
</dbReference>
<protein>
    <submittedName>
        <fullName evidence="11">Porin</fullName>
    </submittedName>
</protein>
<evidence type="ECO:0000313" key="11">
    <source>
        <dbReference type="EMBL" id="ATD60939.1"/>
    </source>
</evidence>
<dbReference type="InterPro" id="IPR036998">
    <property type="entry name" value="Porin_LamB_sf"/>
</dbReference>
<dbReference type="GO" id="GO:0015144">
    <property type="term" value="F:carbohydrate transmembrane transporter activity"/>
    <property type="evidence" value="ECO:0007669"/>
    <property type="project" value="TreeGrafter"/>
</dbReference>
<evidence type="ECO:0000256" key="2">
    <source>
        <dbReference type="ARBA" id="ARBA00007055"/>
    </source>
</evidence>
<proteinExistence type="inferred from homology"/>
<comment type="subcellular location">
    <subcellularLocation>
        <location evidence="1">Cell outer membrane</location>
        <topology evidence="1">Multi-pass membrane protein</topology>
    </subcellularLocation>
</comment>
<keyword evidence="8" id="KW-0472">Membrane</keyword>
<accession>A0A290WVK6</accession>
<dbReference type="GO" id="GO:0009279">
    <property type="term" value="C:cell outer membrane"/>
    <property type="evidence" value="ECO:0007669"/>
    <property type="project" value="UniProtKB-SubCell"/>
</dbReference>
<name>A0A290WVK6_9BURK</name>
<sequence length="428" mass="45582">MLHRTMLKAVLKTLPAAIVLAIASGSAAADPMYPSDAEGFHGYLRAGAGSNTSGDGGSQGCFGLGGNTMKYRLGNECDAYTEFGYTKSVAKSGGVNYLATIWVNAYAPNSDFGDNKLGIVKAYVEAQGLDFLNGGTAWIGKRFYYRPDIHMLDLQYINMNGTGAGLDRIPAGPGKFSYAFFKDNDIKIALPNGGVNTKSAVRQNFIFGEIPVNENGTLDLAATYIIGEGKDDVLTGKRNNGWQLSAFHRQGKVFGGGNTFGVQYGVGPGTGNGAQFGASGDTNFGSDVKRTRIFNDMAIQPMANFGMEFVALWQKDESNAKGSSTWTSVGVRPVYAFTDNFKLVGELGTDRVTQAGGQPAKRLTKLTIAPTISAGPGLWSRPELRAFVTYGKWNDAATASVNASNNGGPIYNNNTSGTSYGFQVETWF</sequence>
<dbReference type="InterPro" id="IPR050286">
    <property type="entry name" value="G_neg_Bact_CarbUptk_Porin"/>
</dbReference>
<dbReference type="EMBL" id="CP023422">
    <property type="protein sequence ID" value="ATD60939.1"/>
    <property type="molecule type" value="Genomic_DNA"/>
</dbReference>
<keyword evidence="10" id="KW-0732">Signal</keyword>
<organism evidence="11 12">
    <name type="scientific">Janthinobacterium svalbardensis</name>
    <dbReference type="NCBI Taxonomy" id="368607"/>
    <lineage>
        <taxon>Bacteria</taxon>
        <taxon>Pseudomonadati</taxon>
        <taxon>Pseudomonadota</taxon>
        <taxon>Betaproteobacteria</taxon>
        <taxon>Burkholderiales</taxon>
        <taxon>Oxalobacteraceae</taxon>
        <taxon>Janthinobacterium</taxon>
    </lineage>
</organism>
<evidence type="ECO:0000256" key="7">
    <source>
        <dbReference type="ARBA" id="ARBA00023114"/>
    </source>
</evidence>